<feature type="domain" description="4'-phosphopantetheinyl transferase" evidence="4">
    <location>
        <begin position="62"/>
        <end position="121"/>
    </location>
</feature>
<keyword evidence="2 5" id="KW-0808">Transferase</keyword>
<keyword evidence="6" id="KW-1185">Reference proteome</keyword>
<dbReference type="Pfam" id="PF01648">
    <property type="entry name" value="ACPS"/>
    <property type="match status" value="1"/>
</dbReference>
<accession>A0A4R8BVJ6</accession>
<evidence type="ECO:0000256" key="1">
    <source>
        <dbReference type="ARBA" id="ARBA00010990"/>
    </source>
</evidence>
<dbReference type="PANTHER" id="PTHR12215">
    <property type="entry name" value="PHOSPHOPANTETHEINE TRANSFERASE"/>
    <property type="match status" value="1"/>
</dbReference>
<dbReference type="GO" id="GO:0008897">
    <property type="term" value="F:holo-[acyl-carrier-protein] synthase activity"/>
    <property type="evidence" value="ECO:0007669"/>
    <property type="project" value="InterPro"/>
</dbReference>
<evidence type="ECO:0000256" key="2">
    <source>
        <dbReference type="ARBA" id="ARBA00022679"/>
    </source>
</evidence>
<dbReference type="GO" id="GO:0019878">
    <property type="term" value="P:lysine biosynthetic process via aminoadipic acid"/>
    <property type="evidence" value="ECO:0007669"/>
    <property type="project" value="TreeGrafter"/>
</dbReference>
<sequence length="202" mass="21238">MAPAGAEPRAAAHTLLLELAGTLVRAPRLSHSPDGQPLVPGLAVSVSHTHQLVAVVASYGGPLGVDLEEAYPREVQALARRWFTAEELAWTNRQPDELIAFLQLWTAKEAVGKALGRGLRGAGLRRAMPLGGGVVESEPHLLVTYVPWSGAVLALAAPVCLTEIVVHHESPVSPVAGFSRLGTAGPRDRRASPTLDPPCARG</sequence>
<name>A0A4R8BVJ6_9ACTN</name>
<dbReference type="GO" id="GO:0000287">
    <property type="term" value="F:magnesium ion binding"/>
    <property type="evidence" value="ECO:0007669"/>
    <property type="project" value="InterPro"/>
</dbReference>
<dbReference type="Gene3D" id="3.90.470.20">
    <property type="entry name" value="4'-phosphopantetheinyl transferase domain"/>
    <property type="match status" value="1"/>
</dbReference>
<comment type="similarity">
    <text evidence="1">Belongs to the P-Pant transferase superfamily. Gsp/Sfp/HetI/AcpT family.</text>
</comment>
<proteinExistence type="inferred from homology"/>
<dbReference type="EMBL" id="SODP01000003">
    <property type="protein sequence ID" value="TDW65812.1"/>
    <property type="molecule type" value="Genomic_DNA"/>
</dbReference>
<dbReference type="InterPro" id="IPR037143">
    <property type="entry name" value="4-PPantetheinyl_Trfase_dom_sf"/>
</dbReference>
<reference evidence="5 6" key="1">
    <citation type="submission" date="2019-03" db="EMBL/GenBank/DDBJ databases">
        <title>Genomic Encyclopedia of Type Strains, Phase III (KMG-III): the genomes of soil and plant-associated and newly described type strains.</title>
        <authorList>
            <person name="Whitman W."/>
        </authorList>
    </citation>
    <scope>NUCLEOTIDE SEQUENCE [LARGE SCALE GENOMIC DNA]</scope>
    <source>
        <strain evidence="5 6">VKM Ac-2573</strain>
    </source>
</reference>
<protein>
    <submittedName>
        <fullName evidence="5">Phosphopantetheinyl transferase</fullName>
    </submittedName>
</protein>
<dbReference type="PANTHER" id="PTHR12215:SF10">
    <property type="entry name" value="L-AMINOADIPATE-SEMIALDEHYDE DEHYDROGENASE-PHOSPHOPANTETHEINYL TRANSFERASE"/>
    <property type="match status" value="1"/>
</dbReference>
<feature type="region of interest" description="Disordered" evidence="3">
    <location>
        <begin position="177"/>
        <end position="202"/>
    </location>
</feature>
<dbReference type="AlphaFoldDB" id="A0A4R8BVJ6"/>
<dbReference type="Proteomes" id="UP000295146">
    <property type="component" value="Unassembled WGS sequence"/>
</dbReference>
<dbReference type="InterPro" id="IPR050559">
    <property type="entry name" value="P-Pant_transferase_sf"/>
</dbReference>
<dbReference type="GO" id="GO:0005829">
    <property type="term" value="C:cytosol"/>
    <property type="evidence" value="ECO:0007669"/>
    <property type="project" value="TreeGrafter"/>
</dbReference>
<gene>
    <name evidence="5" type="ORF">EV653_5827</name>
</gene>
<evidence type="ECO:0000313" key="6">
    <source>
        <dbReference type="Proteomes" id="UP000295146"/>
    </source>
</evidence>
<dbReference type="SUPFAM" id="SSF56214">
    <property type="entry name" value="4'-phosphopantetheinyl transferase"/>
    <property type="match status" value="1"/>
</dbReference>
<evidence type="ECO:0000256" key="3">
    <source>
        <dbReference type="SAM" id="MobiDB-lite"/>
    </source>
</evidence>
<comment type="caution">
    <text evidence="5">The sequence shown here is derived from an EMBL/GenBank/DDBJ whole genome shotgun (WGS) entry which is preliminary data.</text>
</comment>
<evidence type="ECO:0000313" key="5">
    <source>
        <dbReference type="EMBL" id="TDW65812.1"/>
    </source>
</evidence>
<dbReference type="InterPro" id="IPR008278">
    <property type="entry name" value="4-PPantetheinyl_Trfase_dom"/>
</dbReference>
<organism evidence="5 6">
    <name type="scientific">Kribbella pratensis</name>
    <dbReference type="NCBI Taxonomy" id="2512112"/>
    <lineage>
        <taxon>Bacteria</taxon>
        <taxon>Bacillati</taxon>
        <taxon>Actinomycetota</taxon>
        <taxon>Actinomycetes</taxon>
        <taxon>Propionibacteriales</taxon>
        <taxon>Kribbellaceae</taxon>
        <taxon>Kribbella</taxon>
    </lineage>
</organism>
<evidence type="ECO:0000259" key="4">
    <source>
        <dbReference type="Pfam" id="PF01648"/>
    </source>
</evidence>